<comment type="caution">
    <text evidence="1">The sequence shown here is derived from an EMBL/GenBank/DDBJ whole genome shotgun (WGS) entry which is preliminary data.</text>
</comment>
<proteinExistence type="predicted"/>
<dbReference type="Proteomes" id="UP000485621">
    <property type="component" value="Unassembled WGS sequence"/>
</dbReference>
<sequence>MVLSKESKTRLIENFYALDYLFFGKRISKFENCCPLLKEEYLTTKGALMSIMIEMYKLAKHSPKKNQNKLTKKIIFENARISAKLAREITIEIVQTKKAQDCVKKMVRESVSVKNNKKLNSIIREKITEKTFSTGADNILMARLLSESTDILKLNSWDGRILEDAYKILRTSLVESAIQILKSK</sequence>
<evidence type="ECO:0000313" key="1">
    <source>
        <dbReference type="EMBL" id="OQB41145.1"/>
    </source>
</evidence>
<gene>
    <name evidence="1" type="ORF">BWY04_01031</name>
</gene>
<protein>
    <submittedName>
        <fullName evidence="1">Uncharacterized protein</fullName>
    </submittedName>
</protein>
<name>A0A1V5ZLU5_9BACT</name>
<organism evidence="1">
    <name type="scientific">candidate division CPR1 bacterium ADurb.Bin160</name>
    <dbReference type="NCBI Taxonomy" id="1852826"/>
    <lineage>
        <taxon>Bacteria</taxon>
        <taxon>candidate division CPR1</taxon>
    </lineage>
</organism>
<accession>A0A1V5ZLU5</accession>
<reference evidence="1" key="1">
    <citation type="submission" date="2017-02" db="EMBL/GenBank/DDBJ databases">
        <title>Delving into the versatile metabolic prowess of the omnipresent phylum Bacteroidetes.</title>
        <authorList>
            <person name="Nobu M.K."/>
            <person name="Mei R."/>
            <person name="Narihiro T."/>
            <person name="Kuroda K."/>
            <person name="Liu W.-T."/>
        </authorList>
    </citation>
    <scope>NUCLEOTIDE SEQUENCE</scope>
    <source>
        <strain evidence="1">ADurb.Bin160</strain>
    </source>
</reference>
<dbReference type="EMBL" id="MWDB01000023">
    <property type="protein sequence ID" value="OQB41145.1"/>
    <property type="molecule type" value="Genomic_DNA"/>
</dbReference>
<dbReference type="AlphaFoldDB" id="A0A1V5ZLU5"/>